<comment type="similarity">
    <text evidence="1 4">Belongs to the PstS family.</text>
</comment>
<dbReference type="GO" id="GO:0043190">
    <property type="term" value="C:ATP-binding cassette (ABC) transporter complex"/>
    <property type="evidence" value="ECO:0007669"/>
    <property type="project" value="InterPro"/>
</dbReference>
<keyword evidence="5" id="KW-0732">Signal</keyword>
<reference evidence="7 8" key="2">
    <citation type="submission" date="2018-03" db="EMBL/GenBank/DDBJ databases">
        <authorList>
            <person name="Keele B.F."/>
        </authorList>
    </citation>
    <scope>NUCLEOTIDE SEQUENCE [LARGE SCALE GENOMIC DNA]</scope>
    <source>
        <strain evidence="7 8">CCALA 016</strain>
    </source>
</reference>
<evidence type="ECO:0000313" key="8">
    <source>
        <dbReference type="Proteomes" id="UP000239001"/>
    </source>
</evidence>
<accession>A0A2T1LSG4</accession>
<dbReference type="NCBIfam" id="TIGR00975">
    <property type="entry name" value="3a0107s03"/>
    <property type="match status" value="1"/>
</dbReference>
<dbReference type="OrthoDB" id="9790048at2"/>
<name>A0A2T1LSG4_9CHRO</name>
<protein>
    <recommendedName>
        <fullName evidence="4">Phosphate-binding protein</fullName>
    </recommendedName>
</protein>
<keyword evidence="2 4" id="KW-0813">Transport</keyword>
<evidence type="ECO:0000256" key="2">
    <source>
        <dbReference type="ARBA" id="ARBA00022448"/>
    </source>
</evidence>
<dbReference type="SUPFAM" id="SSF53850">
    <property type="entry name" value="Periplasmic binding protein-like II"/>
    <property type="match status" value="1"/>
</dbReference>
<feature type="signal peptide" evidence="5">
    <location>
        <begin position="1"/>
        <end position="21"/>
    </location>
</feature>
<dbReference type="Gene3D" id="3.40.190.10">
    <property type="entry name" value="Periplasmic binding protein-like II"/>
    <property type="match status" value="2"/>
</dbReference>
<evidence type="ECO:0000256" key="5">
    <source>
        <dbReference type="SAM" id="SignalP"/>
    </source>
</evidence>
<keyword evidence="8" id="KW-1185">Reference proteome</keyword>
<dbReference type="PANTHER" id="PTHR42996">
    <property type="entry name" value="PHOSPHATE-BINDING PROTEIN PSTS"/>
    <property type="match status" value="1"/>
</dbReference>
<evidence type="ECO:0000256" key="4">
    <source>
        <dbReference type="PIRNR" id="PIRNR002756"/>
    </source>
</evidence>
<sequence>MRKISQLASSLTLLALTASLAACGGGGTNTSTNSTSGTTEGARQVPLSGNVAVTGAGASFPAPLYQNWLVQLNREVPQLQINYQSVGSGAGVEQFTQGTIDFGASDVAMTDKEMANVKDGVLLLPMTAGSIAVAYNLPGVEGLKLSRDAFIGIFKGEITKWNDPQIAAANPDLKLPDTPITVVHRADGSGTTGIFTMHLSAISPEWKKSIGQGKTVQWPTSKGKFLGGRGNEGVTATIKQNEGTIGYIEYGFAKNNGLAMAALENKEGKFTLPDEAAASATLASEPLPEDMRLFFSDPPGETSYPIVTYSWMLMHKSYPDKDKAIGIEAMIEYGLTTGQKQSAALGYVPLPPEVVKKVAAVADQISPDYTIKVE</sequence>
<dbReference type="PIRSF" id="PIRSF002756">
    <property type="entry name" value="PstS"/>
    <property type="match status" value="1"/>
</dbReference>
<feature type="domain" description="PBP" evidence="6">
    <location>
        <begin position="44"/>
        <end position="324"/>
    </location>
</feature>
<evidence type="ECO:0000256" key="1">
    <source>
        <dbReference type="ARBA" id="ARBA00008725"/>
    </source>
</evidence>
<dbReference type="PANTHER" id="PTHR42996:SF1">
    <property type="entry name" value="PHOSPHATE-BINDING PROTEIN PSTS"/>
    <property type="match status" value="1"/>
</dbReference>
<dbReference type="GO" id="GO:0042301">
    <property type="term" value="F:phosphate ion binding"/>
    <property type="evidence" value="ECO:0007669"/>
    <property type="project" value="InterPro"/>
</dbReference>
<evidence type="ECO:0000256" key="3">
    <source>
        <dbReference type="ARBA" id="ARBA00022592"/>
    </source>
</evidence>
<evidence type="ECO:0000313" key="7">
    <source>
        <dbReference type="EMBL" id="PSF32685.1"/>
    </source>
</evidence>
<organism evidence="7 8">
    <name type="scientific">Aphanothece hegewaldii CCALA 016</name>
    <dbReference type="NCBI Taxonomy" id="2107694"/>
    <lineage>
        <taxon>Bacteria</taxon>
        <taxon>Bacillati</taxon>
        <taxon>Cyanobacteriota</taxon>
        <taxon>Cyanophyceae</taxon>
        <taxon>Oscillatoriophycideae</taxon>
        <taxon>Chroococcales</taxon>
        <taxon>Aphanothecaceae</taxon>
        <taxon>Aphanothece</taxon>
    </lineage>
</organism>
<dbReference type="InterPro" id="IPR005673">
    <property type="entry name" value="ABC_phos-bd_PstS"/>
</dbReference>
<dbReference type="Pfam" id="PF12849">
    <property type="entry name" value="PBP_like_2"/>
    <property type="match status" value="1"/>
</dbReference>
<keyword evidence="3 4" id="KW-0592">Phosphate transport</keyword>
<evidence type="ECO:0000259" key="6">
    <source>
        <dbReference type="Pfam" id="PF12849"/>
    </source>
</evidence>
<dbReference type="Proteomes" id="UP000239001">
    <property type="component" value="Unassembled WGS sequence"/>
</dbReference>
<proteinExistence type="inferred from homology"/>
<feature type="chain" id="PRO_5015541723" description="Phosphate-binding protein" evidence="5">
    <location>
        <begin position="22"/>
        <end position="374"/>
    </location>
</feature>
<dbReference type="InterPro" id="IPR050962">
    <property type="entry name" value="Phosphate-bind_PstS"/>
</dbReference>
<dbReference type="AlphaFoldDB" id="A0A2T1LSG4"/>
<gene>
    <name evidence="7" type="primary">pstS</name>
    <name evidence="7" type="ORF">C7H19_21225</name>
</gene>
<dbReference type="EMBL" id="PXOH01000036">
    <property type="protein sequence ID" value="PSF32685.1"/>
    <property type="molecule type" value="Genomic_DNA"/>
</dbReference>
<dbReference type="CDD" id="cd13565">
    <property type="entry name" value="PBP2_PstS"/>
    <property type="match status" value="1"/>
</dbReference>
<reference evidence="7 8" key="1">
    <citation type="submission" date="2018-03" db="EMBL/GenBank/DDBJ databases">
        <title>The ancient ancestry and fast evolution of plastids.</title>
        <authorList>
            <person name="Moore K.R."/>
            <person name="Magnabosco C."/>
            <person name="Momper L."/>
            <person name="Gold D.A."/>
            <person name="Bosak T."/>
            <person name="Fournier G.P."/>
        </authorList>
    </citation>
    <scope>NUCLEOTIDE SEQUENCE [LARGE SCALE GENOMIC DNA]</scope>
    <source>
        <strain evidence="7 8">CCALA 016</strain>
    </source>
</reference>
<comment type="caution">
    <text evidence="7">The sequence shown here is derived from an EMBL/GenBank/DDBJ whole genome shotgun (WGS) entry which is preliminary data.</text>
</comment>
<dbReference type="GO" id="GO:0035435">
    <property type="term" value="P:phosphate ion transmembrane transport"/>
    <property type="evidence" value="ECO:0007669"/>
    <property type="project" value="InterPro"/>
</dbReference>
<dbReference type="InterPro" id="IPR024370">
    <property type="entry name" value="PBP_domain"/>
</dbReference>
<dbReference type="PROSITE" id="PS51257">
    <property type="entry name" value="PROKAR_LIPOPROTEIN"/>
    <property type="match status" value="1"/>
</dbReference>